<dbReference type="AlphaFoldDB" id="A0A269Z3I2"/>
<evidence type="ECO:0000313" key="1">
    <source>
        <dbReference type="EMBL" id="PAK92347.1"/>
    </source>
</evidence>
<evidence type="ECO:0000313" key="2">
    <source>
        <dbReference type="Proteomes" id="UP000216867"/>
    </source>
</evidence>
<feature type="non-terminal residue" evidence="1">
    <location>
        <position position="68"/>
    </location>
</feature>
<sequence>MATTREQTQARREAKLNELHERLSGAVERLVSGEDWARALAFAAQFRTRSAGRTGVFEVRECLPVVSG</sequence>
<dbReference type="EMBL" id="NCWY01000044">
    <property type="protein sequence ID" value="PAK92347.1"/>
    <property type="molecule type" value="Genomic_DNA"/>
</dbReference>
<gene>
    <name evidence="1" type="ORF">B8X04_17185</name>
</gene>
<name>A0A269Z3I2_9MICO</name>
<dbReference type="Proteomes" id="UP000216867">
    <property type="component" value="Unassembled WGS sequence"/>
</dbReference>
<protein>
    <submittedName>
        <fullName evidence="1">Uncharacterized protein</fullName>
    </submittedName>
</protein>
<comment type="caution">
    <text evidence="1">The sequence shown here is derived from an EMBL/GenBank/DDBJ whole genome shotgun (WGS) entry which is preliminary data.</text>
</comment>
<reference evidence="1 2" key="1">
    <citation type="submission" date="2017-04" db="EMBL/GenBank/DDBJ databases">
        <title>Kefir bacterial isolates.</title>
        <authorList>
            <person name="Kim Y."/>
            <person name="Blasche S."/>
            <person name="Patil K.R."/>
        </authorList>
    </citation>
    <scope>NUCLEOTIDE SEQUENCE [LARGE SCALE GENOMIC DNA]</scope>
    <source>
        <strain evidence="1 2">OG2</strain>
    </source>
</reference>
<organism evidence="1 2">
    <name type="scientific">Brevibacterium casei</name>
    <dbReference type="NCBI Taxonomy" id="33889"/>
    <lineage>
        <taxon>Bacteria</taxon>
        <taxon>Bacillati</taxon>
        <taxon>Actinomycetota</taxon>
        <taxon>Actinomycetes</taxon>
        <taxon>Micrococcales</taxon>
        <taxon>Brevibacteriaceae</taxon>
        <taxon>Brevibacterium</taxon>
    </lineage>
</organism>
<accession>A0A269Z3I2</accession>
<proteinExistence type="predicted"/>